<keyword evidence="6" id="KW-1185">Reference proteome</keyword>
<evidence type="ECO:0000256" key="2">
    <source>
        <dbReference type="ARBA" id="ARBA00005979"/>
    </source>
</evidence>
<dbReference type="Gene3D" id="3.20.20.70">
    <property type="entry name" value="Aldolase class I"/>
    <property type="match status" value="1"/>
</dbReference>
<dbReference type="AlphaFoldDB" id="A0A1E3NQD8"/>
<gene>
    <name evidence="5" type="ORF">PICMEDRAFT_71785</name>
</gene>
<organism evidence="5 6">
    <name type="scientific">Pichia membranifaciens NRRL Y-2026</name>
    <dbReference type="NCBI Taxonomy" id="763406"/>
    <lineage>
        <taxon>Eukaryota</taxon>
        <taxon>Fungi</taxon>
        <taxon>Dikarya</taxon>
        <taxon>Ascomycota</taxon>
        <taxon>Saccharomycotina</taxon>
        <taxon>Pichiomycetes</taxon>
        <taxon>Pichiales</taxon>
        <taxon>Pichiaceae</taxon>
        <taxon>Pichia</taxon>
    </lineage>
</organism>
<dbReference type="GO" id="GO:0003959">
    <property type="term" value="F:NADPH dehydrogenase activity"/>
    <property type="evidence" value="ECO:0007669"/>
    <property type="project" value="TreeGrafter"/>
</dbReference>
<protein>
    <recommendedName>
        <fullName evidence="4">NADH:flavin oxidoreductase/NADH oxidase N-terminal domain-containing protein</fullName>
    </recommendedName>
</protein>
<evidence type="ECO:0000256" key="3">
    <source>
        <dbReference type="ARBA" id="ARBA00022643"/>
    </source>
</evidence>
<dbReference type="PANTHER" id="PTHR22893">
    <property type="entry name" value="NADH OXIDOREDUCTASE-RELATED"/>
    <property type="match status" value="1"/>
</dbReference>
<comment type="similarity">
    <text evidence="2">Belongs to the NADH:flavin oxidoreductase/NADH oxidase family.</text>
</comment>
<reference evidence="5 6" key="1">
    <citation type="journal article" date="2016" name="Proc. Natl. Acad. Sci. U.S.A.">
        <title>Comparative genomics of biotechnologically important yeasts.</title>
        <authorList>
            <person name="Riley R."/>
            <person name="Haridas S."/>
            <person name="Wolfe K.H."/>
            <person name="Lopes M.R."/>
            <person name="Hittinger C.T."/>
            <person name="Goeker M."/>
            <person name="Salamov A.A."/>
            <person name="Wisecaver J.H."/>
            <person name="Long T.M."/>
            <person name="Calvey C.H."/>
            <person name="Aerts A.L."/>
            <person name="Barry K.W."/>
            <person name="Choi C."/>
            <person name="Clum A."/>
            <person name="Coughlan A.Y."/>
            <person name="Deshpande S."/>
            <person name="Douglass A.P."/>
            <person name="Hanson S.J."/>
            <person name="Klenk H.-P."/>
            <person name="LaButti K.M."/>
            <person name="Lapidus A."/>
            <person name="Lindquist E.A."/>
            <person name="Lipzen A.M."/>
            <person name="Meier-Kolthoff J.P."/>
            <person name="Ohm R.A."/>
            <person name="Otillar R.P."/>
            <person name="Pangilinan J.L."/>
            <person name="Peng Y."/>
            <person name="Rokas A."/>
            <person name="Rosa C.A."/>
            <person name="Scheuner C."/>
            <person name="Sibirny A.A."/>
            <person name="Slot J.C."/>
            <person name="Stielow J.B."/>
            <person name="Sun H."/>
            <person name="Kurtzman C.P."/>
            <person name="Blackwell M."/>
            <person name="Grigoriev I.V."/>
            <person name="Jeffries T.W."/>
        </authorList>
    </citation>
    <scope>NUCLEOTIDE SEQUENCE [LARGE SCALE GENOMIC DNA]</scope>
    <source>
        <strain evidence="5 6">NRRL Y-2026</strain>
    </source>
</reference>
<sequence>MSSLANSNLFKPIQVGDVVLKTRLAYAPSTRLRASKDGVATDSMLEYYSERAKNNGGLIVFEGTSPRRDFGCFPNQPILETKQQVEAQKKIVDAIHSNGSYAASQLLHFGRAVSPQLAKLFNIPFVGPSAIYIDEANKEAAKVEGVELKELSKDEIKDIVKEFADSAKRAVNEAGFDFVEVHGAHMFLIDQFIQTSANQRTDEYGGSIENRSRFLLEVIDACIEAVGAKHVAVRLSPYAEIQGGLGKNSEVNPIVIWGYILSEIQNRADKGDELAYISVVEPRIQGDNEGDEKDSKINFSWPRLLWKGILFRAGAFLDPDHLEKLAKNIDGDDKLIIGISRYYTSNPDLSDRLKRGLPLTHYDRSKFYNAFSNDGYLNFQPYGKEEVHTKDDVEPKPLA</sequence>
<feature type="domain" description="NADH:flavin oxidoreductase/NADH oxidase N-terminal" evidence="4">
    <location>
        <begin position="8"/>
        <end position="359"/>
    </location>
</feature>
<dbReference type="PANTHER" id="PTHR22893:SF91">
    <property type="entry name" value="NADPH DEHYDROGENASE 2-RELATED"/>
    <property type="match status" value="1"/>
</dbReference>
<accession>A0A1E3NQD8</accession>
<evidence type="ECO:0000259" key="4">
    <source>
        <dbReference type="Pfam" id="PF00724"/>
    </source>
</evidence>
<dbReference type="STRING" id="763406.A0A1E3NQD8"/>
<dbReference type="InterPro" id="IPR013785">
    <property type="entry name" value="Aldolase_TIM"/>
</dbReference>
<evidence type="ECO:0000313" key="6">
    <source>
        <dbReference type="Proteomes" id="UP000094455"/>
    </source>
</evidence>
<dbReference type="InterPro" id="IPR001155">
    <property type="entry name" value="OxRdtase_FMN_N"/>
</dbReference>
<dbReference type="CDD" id="cd02933">
    <property type="entry name" value="OYE_like_FMN"/>
    <property type="match status" value="1"/>
</dbReference>
<dbReference type="Proteomes" id="UP000094455">
    <property type="component" value="Unassembled WGS sequence"/>
</dbReference>
<dbReference type="SUPFAM" id="SSF51395">
    <property type="entry name" value="FMN-linked oxidoreductases"/>
    <property type="match status" value="1"/>
</dbReference>
<proteinExistence type="inferred from homology"/>
<dbReference type="RefSeq" id="XP_019018866.1">
    <property type="nucleotide sequence ID" value="XM_019164005.1"/>
</dbReference>
<dbReference type="GeneID" id="30180692"/>
<keyword evidence="3" id="KW-0285">Flavoprotein</keyword>
<dbReference type="Pfam" id="PF00724">
    <property type="entry name" value="Oxidored_FMN"/>
    <property type="match status" value="1"/>
</dbReference>
<keyword evidence="3" id="KW-0288">FMN</keyword>
<comment type="cofactor">
    <cofactor evidence="1">
        <name>FMN</name>
        <dbReference type="ChEBI" id="CHEBI:58210"/>
    </cofactor>
</comment>
<evidence type="ECO:0000313" key="5">
    <source>
        <dbReference type="EMBL" id="ODQ47753.1"/>
    </source>
</evidence>
<dbReference type="InterPro" id="IPR045247">
    <property type="entry name" value="Oye-like"/>
</dbReference>
<evidence type="ECO:0000256" key="1">
    <source>
        <dbReference type="ARBA" id="ARBA00001917"/>
    </source>
</evidence>
<dbReference type="GO" id="GO:0010181">
    <property type="term" value="F:FMN binding"/>
    <property type="evidence" value="ECO:0007669"/>
    <property type="project" value="InterPro"/>
</dbReference>
<name>A0A1E3NQD8_9ASCO</name>
<dbReference type="EMBL" id="KV454002">
    <property type="protein sequence ID" value="ODQ47753.1"/>
    <property type="molecule type" value="Genomic_DNA"/>
</dbReference>
<dbReference type="OrthoDB" id="276546at2759"/>